<evidence type="ECO:0000256" key="7">
    <source>
        <dbReference type="ARBA" id="ARBA00022741"/>
    </source>
</evidence>
<dbReference type="GO" id="GO:0005524">
    <property type="term" value="F:ATP binding"/>
    <property type="evidence" value="ECO:0007669"/>
    <property type="project" value="UniProtKB-KW"/>
</dbReference>
<dbReference type="GO" id="GO:0004371">
    <property type="term" value="F:glycerone kinase activity"/>
    <property type="evidence" value="ECO:0007669"/>
    <property type="project" value="UniProtKB-EC"/>
</dbReference>
<comment type="subunit">
    <text evidence="13">Homodimer. Interacts with IFIH1 (via the CARD domains), the interaction is inhibited by viral infection.</text>
</comment>
<dbReference type="InterPro" id="IPR036117">
    <property type="entry name" value="DhaL_dom_sf"/>
</dbReference>
<dbReference type="EMBL" id="OB660369">
    <property type="protein sequence ID" value="CAD7224441.1"/>
    <property type="molecule type" value="Genomic_DNA"/>
</dbReference>
<dbReference type="PANTHER" id="PTHR28629:SF4">
    <property type="entry name" value="TRIOKINASE_FMN CYCLASE"/>
    <property type="match status" value="1"/>
</dbReference>
<dbReference type="EC" id="2.7.1.28" evidence="3"/>
<evidence type="ECO:0000313" key="17">
    <source>
        <dbReference type="EMBL" id="CAD7224441.1"/>
    </source>
</evidence>
<dbReference type="PROSITE" id="PS51480">
    <property type="entry name" value="DHAL"/>
    <property type="match status" value="1"/>
</dbReference>
<evidence type="ECO:0000256" key="16">
    <source>
        <dbReference type="ARBA" id="ARBA00048898"/>
    </source>
</evidence>
<evidence type="ECO:0000256" key="3">
    <source>
        <dbReference type="ARBA" id="ARBA00012110"/>
    </source>
</evidence>
<dbReference type="OrthoDB" id="1724672at2759"/>
<keyword evidence="9" id="KW-0067">ATP-binding</keyword>
<dbReference type="Pfam" id="PF02734">
    <property type="entry name" value="Dak2"/>
    <property type="match status" value="1"/>
</dbReference>
<gene>
    <name evidence="17" type="ORF">CTOB1V02_LOCUS2399</name>
</gene>
<dbReference type="AlphaFoldDB" id="A0A7R8ZK35"/>
<evidence type="ECO:0000256" key="5">
    <source>
        <dbReference type="ARBA" id="ARBA00018932"/>
    </source>
</evidence>
<name>A0A7R8ZK35_9CRUS</name>
<dbReference type="GO" id="GO:0019563">
    <property type="term" value="P:glycerol catabolic process"/>
    <property type="evidence" value="ECO:0007669"/>
    <property type="project" value="TreeGrafter"/>
</dbReference>
<dbReference type="Gene3D" id="3.30.1180.20">
    <property type="entry name" value="Dihydroxyacetone kinase, domain 2"/>
    <property type="match status" value="1"/>
</dbReference>
<keyword evidence="7" id="KW-0547">Nucleotide-binding</keyword>
<evidence type="ECO:0000256" key="10">
    <source>
        <dbReference type="ARBA" id="ARBA00023285"/>
    </source>
</evidence>
<dbReference type="InterPro" id="IPR050861">
    <property type="entry name" value="Dihydroxyacetone_Kinase"/>
</dbReference>
<keyword evidence="8" id="KW-0418">Kinase</keyword>
<dbReference type="SUPFAM" id="SSF82549">
    <property type="entry name" value="DAK1/DegV-like"/>
    <property type="match status" value="1"/>
</dbReference>
<organism evidence="17">
    <name type="scientific">Cyprideis torosa</name>
    <dbReference type="NCBI Taxonomy" id="163714"/>
    <lineage>
        <taxon>Eukaryota</taxon>
        <taxon>Metazoa</taxon>
        <taxon>Ecdysozoa</taxon>
        <taxon>Arthropoda</taxon>
        <taxon>Crustacea</taxon>
        <taxon>Oligostraca</taxon>
        <taxon>Ostracoda</taxon>
        <taxon>Podocopa</taxon>
        <taxon>Podocopida</taxon>
        <taxon>Cytherocopina</taxon>
        <taxon>Cytheroidea</taxon>
        <taxon>Cytherideidae</taxon>
        <taxon>Cyprideis</taxon>
    </lineage>
</organism>
<dbReference type="SMART" id="SM01120">
    <property type="entry name" value="Dak2"/>
    <property type="match status" value="1"/>
</dbReference>
<evidence type="ECO:0000256" key="6">
    <source>
        <dbReference type="ARBA" id="ARBA00022679"/>
    </source>
</evidence>
<comment type="function">
    <text evidence="12">Catalyzes both the phosphorylation of dihydroxyacetone and of glyceraldehyde, and the splitting of ribonucleoside diphosphate-X compounds among which FAD is the best substrate. Represses IFIH1-mediated cellular antiviral response.</text>
</comment>
<dbReference type="PANTHER" id="PTHR28629">
    <property type="entry name" value="TRIOKINASE/FMN CYCLASE"/>
    <property type="match status" value="1"/>
</dbReference>
<evidence type="ECO:0000256" key="4">
    <source>
        <dbReference type="ARBA" id="ARBA00012578"/>
    </source>
</evidence>
<evidence type="ECO:0000256" key="1">
    <source>
        <dbReference type="ARBA" id="ARBA00008757"/>
    </source>
</evidence>
<dbReference type="GO" id="GO:0005829">
    <property type="term" value="C:cytosol"/>
    <property type="evidence" value="ECO:0007669"/>
    <property type="project" value="TreeGrafter"/>
</dbReference>
<evidence type="ECO:0000256" key="15">
    <source>
        <dbReference type="ARBA" id="ARBA00048526"/>
    </source>
</evidence>
<comment type="catalytic activity">
    <reaction evidence="15">
        <text>FAD = riboflavin cyclic-4',5'-phosphate + AMP + H(+)</text>
        <dbReference type="Rhea" id="RHEA:13729"/>
        <dbReference type="ChEBI" id="CHEBI:15378"/>
        <dbReference type="ChEBI" id="CHEBI:57692"/>
        <dbReference type="ChEBI" id="CHEBI:76202"/>
        <dbReference type="ChEBI" id="CHEBI:456215"/>
        <dbReference type="EC" id="4.6.1.15"/>
    </reaction>
</comment>
<dbReference type="InterPro" id="IPR004006">
    <property type="entry name" value="DhaK_dom"/>
</dbReference>
<dbReference type="InterPro" id="IPR004007">
    <property type="entry name" value="DhaL_dom"/>
</dbReference>
<dbReference type="EC" id="2.7.1.29" evidence="2"/>
<dbReference type="FunFam" id="3.30.1180.20:FF:000001">
    <property type="entry name" value="Dihydroxyacetone kinase 1"/>
    <property type="match status" value="1"/>
</dbReference>
<dbReference type="PROSITE" id="PS51481">
    <property type="entry name" value="DHAK"/>
    <property type="match status" value="1"/>
</dbReference>
<keyword evidence="6" id="KW-0808">Transferase</keyword>
<evidence type="ECO:0000256" key="9">
    <source>
        <dbReference type="ARBA" id="ARBA00022840"/>
    </source>
</evidence>
<reference evidence="17" key="1">
    <citation type="submission" date="2020-11" db="EMBL/GenBank/DDBJ databases">
        <authorList>
            <person name="Tran Van P."/>
        </authorList>
    </citation>
    <scope>NUCLEOTIDE SEQUENCE</scope>
</reference>
<protein>
    <recommendedName>
        <fullName evidence="5">Triokinase/FMN cyclase</fullName>
        <ecNumber evidence="3">2.7.1.28</ecNumber>
        <ecNumber evidence="2">2.7.1.29</ecNumber>
        <ecNumber evidence="4">4.6.1.15</ecNumber>
    </recommendedName>
    <alternativeName>
        <fullName evidence="11">Bifunctional ATP-dependent dihydroxyacetone kinase/FAD-AMP lyase (cyclizing)</fullName>
    </alternativeName>
</protein>
<comment type="catalytic activity">
    <reaction evidence="16">
        <text>dihydroxyacetone + ATP = dihydroxyacetone phosphate + ADP + H(+)</text>
        <dbReference type="Rhea" id="RHEA:15773"/>
        <dbReference type="ChEBI" id="CHEBI:15378"/>
        <dbReference type="ChEBI" id="CHEBI:16016"/>
        <dbReference type="ChEBI" id="CHEBI:30616"/>
        <dbReference type="ChEBI" id="CHEBI:57642"/>
        <dbReference type="ChEBI" id="CHEBI:456216"/>
        <dbReference type="EC" id="2.7.1.29"/>
    </reaction>
</comment>
<dbReference type="GO" id="GO:0034012">
    <property type="term" value="F:FAD-AMP lyase (cyclizing) activity"/>
    <property type="evidence" value="ECO:0007669"/>
    <property type="project" value="UniProtKB-EC"/>
</dbReference>
<dbReference type="GO" id="GO:0050354">
    <property type="term" value="F:triokinase activity"/>
    <property type="evidence" value="ECO:0007669"/>
    <property type="project" value="UniProtKB-EC"/>
</dbReference>
<keyword evidence="10" id="KW-0170">Cobalt</keyword>
<comment type="catalytic activity">
    <reaction evidence="14">
        <text>D-glyceraldehyde + ATP = D-glyceraldehyde 3-phosphate + ADP + H(+)</text>
        <dbReference type="Rhea" id="RHEA:13941"/>
        <dbReference type="ChEBI" id="CHEBI:15378"/>
        <dbReference type="ChEBI" id="CHEBI:17378"/>
        <dbReference type="ChEBI" id="CHEBI:30616"/>
        <dbReference type="ChEBI" id="CHEBI:59776"/>
        <dbReference type="ChEBI" id="CHEBI:456216"/>
        <dbReference type="EC" id="2.7.1.28"/>
    </reaction>
</comment>
<evidence type="ECO:0000256" key="8">
    <source>
        <dbReference type="ARBA" id="ARBA00022777"/>
    </source>
</evidence>
<dbReference type="SUPFAM" id="SSF101473">
    <property type="entry name" value="DhaL-like"/>
    <property type="match status" value="1"/>
</dbReference>
<evidence type="ECO:0000256" key="12">
    <source>
        <dbReference type="ARBA" id="ARBA00045490"/>
    </source>
</evidence>
<evidence type="ECO:0000256" key="14">
    <source>
        <dbReference type="ARBA" id="ARBA00047974"/>
    </source>
</evidence>
<evidence type="ECO:0000256" key="13">
    <source>
        <dbReference type="ARBA" id="ARBA00046681"/>
    </source>
</evidence>
<proteinExistence type="inferred from homology"/>
<evidence type="ECO:0000256" key="11">
    <source>
        <dbReference type="ARBA" id="ARBA00032426"/>
    </source>
</evidence>
<dbReference type="FunFam" id="1.25.40.340:FF:000002">
    <property type="entry name" value="Dihydroxyacetone kinase, L subunit"/>
    <property type="match status" value="1"/>
</dbReference>
<dbReference type="EC" id="4.6.1.15" evidence="4"/>
<dbReference type="Pfam" id="PF02733">
    <property type="entry name" value="Dak1"/>
    <property type="match status" value="1"/>
</dbReference>
<dbReference type="Gene3D" id="1.25.40.340">
    <property type="match status" value="1"/>
</dbReference>
<comment type="similarity">
    <text evidence="1">Belongs to the dihydroxyacetone kinase (DAK) family.</text>
</comment>
<accession>A0A7R8ZK35</accession>
<sequence length="441" mass="46049">MAGSMLLLKIAGSMAEEGATLDDIKGKLEECAQQLGTIGVCLNPCTLPGQSDAMFPLSSAEIAFGLGVHGEAGIAMIPVASSSDLVEQMVDHMTDPANPSSVDLKEGSKVVVLINNLGSTSKTEELVFLRDVVKSLQSKGLDVIRTYSDRFMTSVDMAGVQMSVLVASDEILSHLDAPTSALAWPKDIWSSVTAPGFDLAKRTVVVEVSQEVEANEEGPKLSEAQSKLLKQILTSVVDDLIDSEDRINELDRGCGDGDCGTTLAIAAKAIKSSMDKYAFEYPLSLCLALARTIEQTAGGCGGGLYALFMMGAATAFEGVEAVTPEVWSTALEVGISRIKDYGGADVGDRTLLDALCPALSTWRSSDCGDIPALARGIREAATAGAASTKGAVAKVGRASYVSGPQLLVNPDPGATGAAVWIQTATREVEKSYFEDAAAVVL</sequence>
<evidence type="ECO:0000256" key="2">
    <source>
        <dbReference type="ARBA" id="ARBA00012107"/>
    </source>
</evidence>